<keyword evidence="3" id="KW-1185">Reference proteome</keyword>
<comment type="caution">
    <text evidence="2">The sequence shown here is derived from an EMBL/GenBank/DDBJ whole genome shotgun (WGS) entry which is preliminary data.</text>
</comment>
<keyword evidence="1" id="KW-1133">Transmembrane helix</keyword>
<feature type="transmembrane region" description="Helical" evidence="1">
    <location>
        <begin position="6"/>
        <end position="25"/>
    </location>
</feature>
<proteinExistence type="predicted"/>
<dbReference type="Proteomes" id="UP000438760">
    <property type="component" value="Unassembled WGS sequence"/>
</dbReference>
<dbReference type="EMBL" id="WMJX01000002">
    <property type="protein sequence ID" value="MTG96802.1"/>
    <property type="molecule type" value="Genomic_DNA"/>
</dbReference>
<protein>
    <submittedName>
        <fullName evidence="2">Uncharacterized protein</fullName>
    </submittedName>
</protein>
<dbReference type="RefSeq" id="WP_155090857.1">
    <property type="nucleotide sequence ID" value="NZ_CP102754.1"/>
</dbReference>
<name>A0A6I3LKW8_9FLAO</name>
<evidence type="ECO:0000313" key="3">
    <source>
        <dbReference type="Proteomes" id="UP000438760"/>
    </source>
</evidence>
<keyword evidence="1" id="KW-0472">Membrane</keyword>
<reference evidence="2 3" key="1">
    <citation type="submission" date="2019-11" db="EMBL/GenBank/DDBJ databases">
        <title>Genome of Strain BIT-d1.</title>
        <authorList>
            <person name="Yang Y."/>
        </authorList>
    </citation>
    <scope>NUCLEOTIDE SEQUENCE [LARGE SCALE GENOMIC DNA]</scope>
    <source>
        <strain evidence="2 3">BIT-d1</strain>
    </source>
</reference>
<organism evidence="2 3">
    <name type="scientific">Myroides albus</name>
    <dbReference type="NCBI Taxonomy" id="2562892"/>
    <lineage>
        <taxon>Bacteria</taxon>
        <taxon>Pseudomonadati</taxon>
        <taxon>Bacteroidota</taxon>
        <taxon>Flavobacteriia</taxon>
        <taxon>Flavobacteriales</taxon>
        <taxon>Flavobacteriaceae</taxon>
        <taxon>Myroides</taxon>
    </lineage>
</organism>
<gene>
    <name evidence="2" type="ORF">GJV76_01360</name>
</gene>
<evidence type="ECO:0000256" key="1">
    <source>
        <dbReference type="SAM" id="Phobius"/>
    </source>
</evidence>
<keyword evidence="1" id="KW-0812">Transmembrane</keyword>
<sequence>MFKLRQVVIVCLILIFSMLCVKITWNFIDEKKQQRTTADQEISLLLSEYENNIHNYVKVYKKALNGDRTSLKKYSSFMLKNAEIEQRLNHLFLQTENGDYHKNQFKKLQNKFLNPN</sequence>
<dbReference type="AlphaFoldDB" id="A0A6I3LKW8"/>
<evidence type="ECO:0000313" key="2">
    <source>
        <dbReference type="EMBL" id="MTG96802.1"/>
    </source>
</evidence>
<accession>A0A6I3LKW8</accession>